<dbReference type="PROSITE" id="PS51898">
    <property type="entry name" value="TYR_RECOMBINASE"/>
    <property type="match status" value="1"/>
</dbReference>
<evidence type="ECO:0000256" key="2">
    <source>
        <dbReference type="ARBA" id="ARBA00022908"/>
    </source>
</evidence>
<dbReference type="Proteomes" id="UP001597101">
    <property type="component" value="Unassembled WGS sequence"/>
</dbReference>
<dbReference type="InterPro" id="IPR050808">
    <property type="entry name" value="Phage_Integrase"/>
</dbReference>
<reference evidence="6" key="1">
    <citation type="journal article" date="2019" name="Int. J. Syst. Evol. Microbiol.">
        <title>The Global Catalogue of Microorganisms (GCM) 10K type strain sequencing project: providing services to taxonomists for standard genome sequencing and annotation.</title>
        <authorList>
            <consortium name="The Broad Institute Genomics Platform"/>
            <consortium name="The Broad Institute Genome Sequencing Center for Infectious Disease"/>
            <person name="Wu L."/>
            <person name="Ma J."/>
        </authorList>
    </citation>
    <scope>NUCLEOTIDE SEQUENCE [LARGE SCALE GENOMIC DNA]</scope>
    <source>
        <strain evidence="6">CCUG 60023</strain>
    </source>
</reference>
<keyword evidence="2" id="KW-0229">DNA integration</keyword>
<comment type="similarity">
    <text evidence="1">Belongs to the 'phage' integrase family.</text>
</comment>
<organism evidence="5 6">
    <name type="scientific">Pseudahrensia aquimaris</name>
    <dbReference type="NCBI Taxonomy" id="744461"/>
    <lineage>
        <taxon>Bacteria</taxon>
        <taxon>Pseudomonadati</taxon>
        <taxon>Pseudomonadota</taxon>
        <taxon>Alphaproteobacteria</taxon>
        <taxon>Hyphomicrobiales</taxon>
        <taxon>Ahrensiaceae</taxon>
        <taxon>Pseudahrensia</taxon>
    </lineage>
</organism>
<sequence>MKWCAARGYVIASPLPVVDALLPTQPGKAERVEHQPALPWRNIPEFVENVLLSKPQNHLLPSLGKRALLFLLLTAARSGEVRGMTWSEIDFDSATWTIPRERMKANRRHRVPLSHQAISILQQQWELLDRRKKHQDDSLVFPSARGSQISDMTLTKILRDHDVPSDVPGRAATAHGMRSSFRDWASEQGFARELCERAIAHTIRNPTEAAYHRTDLLEERRSMMTDWADHCVGRQSG</sequence>
<dbReference type="InterPro" id="IPR013762">
    <property type="entry name" value="Integrase-like_cat_sf"/>
</dbReference>
<keyword evidence="6" id="KW-1185">Reference proteome</keyword>
<evidence type="ECO:0000259" key="4">
    <source>
        <dbReference type="PROSITE" id="PS51898"/>
    </source>
</evidence>
<dbReference type="InterPro" id="IPR002104">
    <property type="entry name" value="Integrase_catalytic"/>
</dbReference>
<evidence type="ECO:0000313" key="6">
    <source>
        <dbReference type="Proteomes" id="UP001597101"/>
    </source>
</evidence>
<feature type="domain" description="Tyr recombinase" evidence="4">
    <location>
        <begin position="33"/>
        <end position="224"/>
    </location>
</feature>
<dbReference type="Gene3D" id="1.10.443.10">
    <property type="entry name" value="Intergrase catalytic core"/>
    <property type="match status" value="1"/>
</dbReference>
<gene>
    <name evidence="5" type="ORF">ACFQ14_11865</name>
</gene>
<protein>
    <submittedName>
        <fullName evidence="5">Tyrosine-type recombinase/integrase</fullName>
    </submittedName>
</protein>
<dbReference type="EMBL" id="JBHTJV010000010">
    <property type="protein sequence ID" value="MFD0917106.1"/>
    <property type="molecule type" value="Genomic_DNA"/>
</dbReference>
<dbReference type="PANTHER" id="PTHR30629">
    <property type="entry name" value="PROPHAGE INTEGRASE"/>
    <property type="match status" value="1"/>
</dbReference>
<dbReference type="SUPFAM" id="SSF56349">
    <property type="entry name" value="DNA breaking-rejoining enzymes"/>
    <property type="match status" value="1"/>
</dbReference>
<accession>A0ABW3FF36</accession>
<dbReference type="CDD" id="cd00801">
    <property type="entry name" value="INT_P4_C"/>
    <property type="match status" value="1"/>
</dbReference>
<evidence type="ECO:0000256" key="1">
    <source>
        <dbReference type="ARBA" id="ARBA00008857"/>
    </source>
</evidence>
<dbReference type="PANTHER" id="PTHR30629:SF2">
    <property type="entry name" value="PROPHAGE INTEGRASE INTS-RELATED"/>
    <property type="match status" value="1"/>
</dbReference>
<comment type="caution">
    <text evidence="5">The sequence shown here is derived from an EMBL/GenBank/DDBJ whole genome shotgun (WGS) entry which is preliminary data.</text>
</comment>
<dbReference type="RefSeq" id="WP_377213136.1">
    <property type="nucleotide sequence ID" value="NZ_JBHTJV010000010.1"/>
</dbReference>
<evidence type="ECO:0000313" key="5">
    <source>
        <dbReference type="EMBL" id="MFD0917106.1"/>
    </source>
</evidence>
<evidence type="ECO:0000256" key="3">
    <source>
        <dbReference type="ARBA" id="ARBA00023172"/>
    </source>
</evidence>
<dbReference type="InterPro" id="IPR011010">
    <property type="entry name" value="DNA_brk_join_enz"/>
</dbReference>
<dbReference type="Pfam" id="PF00589">
    <property type="entry name" value="Phage_integrase"/>
    <property type="match status" value="1"/>
</dbReference>
<proteinExistence type="inferred from homology"/>
<keyword evidence="3" id="KW-0233">DNA recombination</keyword>
<name>A0ABW3FF36_9HYPH</name>